<evidence type="ECO:0000313" key="2">
    <source>
        <dbReference type="Proteomes" id="UP000004949"/>
    </source>
</evidence>
<evidence type="ECO:0000313" key="1">
    <source>
        <dbReference type="EMBL" id="EHH67587.1"/>
    </source>
</evidence>
<dbReference type="OrthoDB" id="7226204at2"/>
<organism evidence="1 2">
    <name type="scientific">Gluconobacter morbifer G707</name>
    <dbReference type="NCBI Taxonomy" id="1088869"/>
    <lineage>
        <taxon>Bacteria</taxon>
        <taxon>Pseudomonadati</taxon>
        <taxon>Pseudomonadota</taxon>
        <taxon>Alphaproteobacteria</taxon>
        <taxon>Acetobacterales</taxon>
        <taxon>Acetobacteraceae</taxon>
        <taxon>Gluconobacter</taxon>
    </lineage>
</organism>
<sequence>MTMTDERIIECWDGSRIPARRYDPRRLLAHDTAHKLVSQAHVLRDIIREEKLKFYAEVDAYIDLVLESYGARLGGSRGGLRIEAIDGVCKVDVSVTDYQSVTAAIEAARVLMNEILDDLVGDASDDLRAIVANAFARNSKTGKISTERVLSLRQLSLSHPKWPQAKDAISDAVVTAGSKRYIRFHERATPSDPWKQVDLNFSSL</sequence>
<comment type="caution">
    <text evidence="1">The sequence shown here is derived from an EMBL/GenBank/DDBJ whole genome shotgun (WGS) entry which is preliminary data.</text>
</comment>
<dbReference type="EMBL" id="AGQV01000008">
    <property type="protein sequence ID" value="EHH67587.1"/>
    <property type="molecule type" value="Genomic_DNA"/>
</dbReference>
<dbReference type="Proteomes" id="UP000004949">
    <property type="component" value="Unassembled WGS sequence"/>
</dbReference>
<reference evidence="1 2" key="1">
    <citation type="submission" date="2011-10" db="EMBL/GenBank/DDBJ databases">
        <title>Genome sequence of Gluconobacter morbifer G707, isolated from Drosophila gut.</title>
        <authorList>
            <person name="Lee W.-J."/>
            <person name="Kim E.-K."/>
        </authorList>
    </citation>
    <scope>NUCLEOTIDE SEQUENCE [LARGE SCALE GENOMIC DNA]</scope>
    <source>
        <strain evidence="1 2">G707</strain>
    </source>
</reference>
<keyword evidence="2" id="KW-1185">Reference proteome</keyword>
<dbReference type="STRING" id="1088869.GMO_21580"/>
<evidence type="ECO:0008006" key="3">
    <source>
        <dbReference type="Google" id="ProtNLM"/>
    </source>
</evidence>
<dbReference type="InterPro" id="IPR021505">
    <property type="entry name" value="Phage_B3_Orf6"/>
</dbReference>
<gene>
    <name evidence="1" type="ORF">GMO_21580</name>
</gene>
<dbReference type="Pfam" id="PF11363">
    <property type="entry name" value="DUF3164"/>
    <property type="match status" value="1"/>
</dbReference>
<protein>
    <recommendedName>
        <fullName evidence="3">DUF3164 family protein</fullName>
    </recommendedName>
</protein>
<name>G6XKZ2_9PROT</name>
<accession>G6XKZ2</accession>
<proteinExistence type="predicted"/>
<dbReference type="PATRIC" id="fig|1088869.3.peg.2152"/>
<dbReference type="AlphaFoldDB" id="G6XKZ2"/>